<dbReference type="PANTHER" id="PTHR47199:SF2">
    <property type="entry name" value="PHOTOSYSTEM II STABILITY_ASSEMBLY FACTOR HCF136, CHLOROPLASTIC"/>
    <property type="match status" value="1"/>
</dbReference>
<dbReference type="InterPro" id="IPR015943">
    <property type="entry name" value="WD40/YVTN_repeat-like_dom_sf"/>
</dbReference>
<dbReference type="PANTHER" id="PTHR47199">
    <property type="entry name" value="PHOTOSYSTEM II STABILITY/ASSEMBLY FACTOR HCF136, CHLOROPLASTIC"/>
    <property type="match status" value="1"/>
</dbReference>
<dbReference type="EMBL" id="JAEKNR010000245">
    <property type="protein sequence ID" value="MBJ7601447.1"/>
    <property type="molecule type" value="Genomic_DNA"/>
</dbReference>
<name>A0A934NFZ6_9BACT</name>
<keyword evidence="2" id="KW-1185">Reference proteome</keyword>
<dbReference type="RefSeq" id="WP_338205683.1">
    <property type="nucleotide sequence ID" value="NZ_JAEKNR010000245.1"/>
</dbReference>
<sequence length="403" mass="42531">MQEQRSGDRSAPSRRAVALIALALLALASSGGIYLWRSAAIPVTAPPRPFSGPPALVSVTPVSDREAWVVVHDSAASRSVLLHTGDGGASWRPSFSIEGFGTVQVVDGRRALLLGFRGGYQGRPSMPQVFSTDDAGEHWHALTLPEVGKSFRSVPFYLDADHGWLLATHSTVAGDQSPQEVALWRTLDGGRHWGSLVRIDGSHPTSHGISNADQLLSVSFQDGDTGWMATQGVAASAVLYATHDGGRGWQAVPLPAGPPGPAREDWLYVGSPVLSRDGRGVLPVVDRDVNRTWLYQTQDGGASWTNPYYSPGTGVLNVVFVDGSVGWANDSGAAWVTSDSGRSWLAATGLPGALQFGEVAPVSASVAWVQGVEVGSGGPARWAMFRTGDAGLHWTRVSQPAIS</sequence>
<dbReference type="AlphaFoldDB" id="A0A934NFZ6"/>
<evidence type="ECO:0008006" key="3">
    <source>
        <dbReference type="Google" id="ProtNLM"/>
    </source>
</evidence>
<comment type="caution">
    <text evidence="1">The sequence shown here is derived from an EMBL/GenBank/DDBJ whole genome shotgun (WGS) entry which is preliminary data.</text>
</comment>
<gene>
    <name evidence="1" type="ORF">JF922_25655</name>
</gene>
<dbReference type="Proteomes" id="UP000612893">
    <property type="component" value="Unassembled WGS sequence"/>
</dbReference>
<dbReference type="Gene3D" id="2.130.10.10">
    <property type="entry name" value="YVTN repeat-like/Quinoprotein amine dehydrogenase"/>
    <property type="match status" value="1"/>
</dbReference>
<reference evidence="1" key="1">
    <citation type="submission" date="2020-10" db="EMBL/GenBank/DDBJ databases">
        <title>Ca. Dormibacterota MAGs.</title>
        <authorList>
            <person name="Montgomery K."/>
        </authorList>
    </citation>
    <scope>NUCLEOTIDE SEQUENCE [LARGE SCALE GENOMIC DNA]</scope>
    <source>
        <strain evidence="1">SC8812_S17_10</strain>
    </source>
</reference>
<evidence type="ECO:0000313" key="1">
    <source>
        <dbReference type="EMBL" id="MBJ7601447.1"/>
    </source>
</evidence>
<evidence type="ECO:0000313" key="2">
    <source>
        <dbReference type="Proteomes" id="UP000612893"/>
    </source>
</evidence>
<protein>
    <recommendedName>
        <fullName evidence="3">Photosynthesis system II assembly factor Ycf48/Hcf136-like domain-containing protein</fullName>
    </recommendedName>
</protein>
<accession>A0A934NFZ6</accession>
<organism evidence="1 2">
    <name type="scientific">Candidatus Nephthysia bennettiae</name>
    <dbReference type="NCBI Taxonomy" id="3127016"/>
    <lineage>
        <taxon>Bacteria</taxon>
        <taxon>Bacillati</taxon>
        <taxon>Candidatus Dormiibacterota</taxon>
        <taxon>Candidatus Dormibacteria</taxon>
        <taxon>Candidatus Dormibacterales</taxon>
        <taxon>Candidatus Dormibacteraceae</taxon>
        <taxon>Candidatus Nephthysia</taxon>
    </lineage>
</organism>
<proteinExistence type="predicted"/>
<dbReference type="SUPFAM" id="SSF110296">
    <property type="entry name" value="Oligoxyloglucan reducing end-specific cellobiohydrolase"/>
    <property type="match status" value="2"/>
</dbReference>